<keyword evidence="1" id="KW-1133">Transmembrane helix</keyword>
<keyword evidence="3" id="KW-1185">Reference proteome</keyword>
<feature type="transmembrane region" description="Helical" evidence="1">
    <location>
        <begin position="302"/>
        <end position="321"/>
    </location>
</feature>
<feature type="transmembrane region" description="Helical" evidence="1">
    <location>
        <begin position="149"/>
        <end position="175"/>
    </location>
</feature>
<evidence type="ECO:0000256" key="1">
    <source>
        <dbReference type="SAM" id="Phobius"/>
    </source>
</evidence>
<organism evidence="2 3">
    <name type="scientific">Folsomia candida</name>
    <name type="common">Springtail</name>
    <dbReference type="NCBI Taxonomy" id="158441"/>
    <lineage>
        <taxon>Eukaryota</taxon>
        <taxon>Metazoa</taxon>
        <taxon>Ecdysozoa</taxon>
        <taxon>Arthropoda</taxon>
        <taxon>Hexapoda</taxon>
        <taxon>Collembola</taxon>
        <taxon>Entomobryomorpha</taxon>
        <taxon>Isotomoidea</taxon>
        <taxon>Isotomidae</taxon>
        <taxon>Proisotominae</taxon>
        <taxon>Folsomia</taxon>
    </lineage>
</organism>
<feature type="transmembrane region" description="Helical" evidence="1">
    <location>
        <begin position="81"/>
        <end position="101"/>
    </location>
</feature>
<keyword evidence="1" id="KW-0472">Membrane</keyword>
<dbReference type="Proteomes" id="UP000198287">
    <property type="component" value="Unassembled WGS sequence"/>
</dbReference>
<feature type="transmembrane region" description="Helical" evidence="1">
    <location>
        <begin position="214"/>
        <end position="232"/>
    </location>
</feature>
<reference evidence="2 3" key="1">
    <citation type="submission" date="2015-12" db="EMBL/GenBank/DDBJ databases">
        <title>The genome of Folsomia candida.</title>
        <authorList>
            <person name="Faddeeva A."/>
            <person name="Derks M.F."/>
            <person name="Anvar Y."/>
            <person name="Smit S."/>
            <person name="Van Straalen N."/>
            <person name="Roelofs D."/>
        </authorList>
    </citation>
    <scope>NUCLEOTIDE SEQUENCE [LARGE SCALE GENOMIC DNA]</scope>
    <source>
        <strain evidence="2 3">VU population</strain>
        <tissue evidence="2">Whole body</tissue>
    </source>
</reference>
<dbReference type="EMBL" id="LNIX01000003">
    <property type="protein sequence ID" value="OXA57429.1"/>
    <property type="molecule type" value="Genomic_DNA"/>
</dbReference>
<evidence type="ECO:0008006" key="4">
    <source>
        <dbReference type="Google" id="ProtNLM"/>
    </source>
</evidence>
<sequence>MDLLSGKMFTPNAVSTLRRFIGWRQITQSIICEWDDGNSSLKLIRKQTKILRFSFGVLLGSIYSIYLVLRLVTLLSSSSHFSIVDVLWTFLWGLYYLWAVGNYINTVLKQKDAVFFFMGMIHLDRHFEDTILSTKISVKSKPKWRNITILEVLMLVEDFMVVSFAACGSIMGLALSHKPAFISSLLDPQYHSFPFLVGFALFEFYTIATTSGSITFFCNYLATYMAVTFHWVNMLRRAFLLGGMRDTRALRNYWKLQLLNAYFNHAHTTFVYPMTMFLYFSTSILTFFGSVRLKETTPIVEYILFPMACSFLLIVFTALLYGSGSVYSSSCEFLHRFANCPAVVMNNGKSKLGNRLMNKQIKALKPFGVQIGTFPYITKPSVLMVYAVWSNYAISLLIAVSNT</sequence>
<keyword evidence="1" id="KW-0812">Transmembrane</keyword>
<evidence type="ECO:0000313" key="3">
    <source>
        <dbReference type="Proteomes" id="UP000198287"/>
    </source>
</evidence>
<accession>A0A226EIZ2</accession>
<dbReference type="AlphaFoldDB" id="A0A226EIZ2"/>
<feature type="transmembrane region" description="Helical" evidence="1">
    <location>
        <begin position="270"/>
        <end position="290"/>
    </location>
</feature>
<feature type="transmembrane region" description="Helical" evidence="1">
    <location>
        <begin position="190"/>
        <end position="207"/>
    </location>
</feature>
<feature type="transmembrane region" description="Helical" evidence="1">
    <location>
        <begin position="50"/>
        <end position="69"/>
    </location>
</feature>
<proteinExistence type="predicted"/>
<gene>
    <name evidence="2" type="ORF">Fcan01_06638</name>
</gene>
<comment type="caution">
    <text evidence="2">The sequence shown here is derived from an EMBL/GenBank/DDBJ whole genome shotgun (WGS) entry which is preliminary data.</text>
</comment>
<name>A0A226EIZ2_FOLCA</name>
<feature type="transmembrane region" description="Helical" evidence="1">
    <location>
        <begin position="383"/>
        <end position="400"/>
    </location>
</feature>
<evidence type="ECO:0000313" key="2">
    <source>
        <dbReference type="EMBL" id="OXA57429.1"/>
    </source>
</evidence>
<protein>
    <recommendedName>
        <fullName evidence="4">Odorant receptor</fullName>
    </recommendedName>
</protein>